<proteinExistence type="predicted"/>
<evidence type="ECO:0000259" key="1">
    <source>
        <dbReference type="Pfam" id="PF02457"/>
    </source>
</evidence>
<dbReference type="Proteomes" id="UP000324233">
    <property type="component" value="Chromosome"/>
</dbReference>
<organism evidence="2 3">
    <name type="scientific">Aquisphaera giovannonii</name>
    <dbReference type="NCBI Taxonomy" id="406548"/>
    <lineage>
        <taxon>Bacteria</taxon>
        <taxon>Pseudomonadati</taxon>
        <taxon>Planctomycetota</taxon>
        <taxon>Planctomycetia</taxon>
        <taxon>Isosphaerales</taxon>
        <taxon>Isosphaeraceae</taxon>
        <taxon>Aquisphaera</taxon>
    </lineage>
</organism>
<name>A0A5B9W536_9BACT</name>
<protein>
    <submittedName>
        <fullName evidence="2">DisA bacterial checkpoint controller nucleotide-binding protein</fullName>
    </submittedName>
</protein>
<dbReference type="SUPFAM" id="SSF143597">
    <property type="entry name" value="YojJ-like"/>
    <property type="match status" value="1"/>
</dbReference>
<keyword evidence="3" id="KW-1185">Reference proteome</keyword>
<dbReference type="EMBL" id="CP042997">
    <property type="protein sequence ID" value="QEH35816.1"/>
    <property type="molecule type" value="Genomic_DNA"/>
</dbReference>
<gene>
    <name evidence="2" type="ORF">OJF2_43730</name>
</gene>
<sequence length="487" mass="54122">MLAEPWTRSLRLDRGVIAREHALLARTERPSGPISRVVGLYQALLRRTLEHFFPDSVLEVQGDRSVIDLDGCVDEPCYRIRDDGDHLGLDIEWLGTKLTFRPQSPVPLLPTERRMVDTIVRALDMRFRGLFDQDLAGRLERFQYVTEDLIIADFIRPVNPYRIPAALEALRVAALSTYENRRVSTGALLLSTNSDPADPKRANAEGAPRFNARLTAIKGFHRLCDGVNTLFLVDREGEMLRMADIERWSADVQDREAPLAPCPRPYVSHARATQAGGHVCLVLTPSQDIKVFSEGTMLFSLSDARWRLLDIPSKFAAWRDAVGATTPPELALWLFQAALNLGEARTGALFVVVRDRQRALAELIAPIDRMTEEVAVDDPQDPENLSPRLAKRALHHAIRGADLCDMEPAVLESIASLDGAVVVDTEGAVLTFGAILRIAPETLELVRSVQGARTLAALAASEYGPVLKVSQDGYITMFLKGRRLWEL</sequence>
<evidence type="ECO:0000313" key="2">
    <source>
        <dbReference type="EMBL" id="QEH35816.1"/>
    </source>
</evidence>
<reference evidence="2 3" key="1">
    <citation type="submission" date="2019-08" db="EMBL/GenBank/DDBJ databases">
        <title>Deep-cultivation of Planctomycetes and their phenomic and genomic characterization uncovers novel biology.</title>
        <authorList>
            <person name="Wiegand S."/>
            <person name="Jogler M."/>
            <person name="Boedeker C."/>
            <person name="Pinto D."/>
            <person name="Vollmers J."/>
            <person name="Rivas-Marin E."/>
            <person name="Kohn T."/>
            <person name="Peeters S.H."/>
            <person name="Heuer A."/>
            <person name="Rast P."/>
            <person name="Oberbeckmann S."/>
            <person name="Bunk B."/>
            <person name="Jeske O."/>
            <person name="Meyerdierks A."/>
            <person name="Storesund J.E."/>
            <person name="Kallscheuer N."/>
            <person name="Luecker S."/>
            <person name="Lage O.M."/>
            <person name="Pohl T."/>
            <person name="Merkel B.J."/>
            <person name="Hornburger P."/>
            <person name="Mueller R.-W."/>
            <person name="Bruemmer F."/>
            <person name="Labrenz M."/>
            <person name="Spormann A.M."/>
            <person name="Op den Camp H."/>
            <person name="Overmann J."/>
            <person name="Amann R."/>
            <person name="Jetten M.S.M."/>
            <person name="Mascher T."/>
            <person name="Medema M.H."/>
            <person name="Devos D.P."/>
            <person name="Kaster A.-K."/>
            <person name="Ovreas L."/>
            <person name="Rohde M."/>
            <person name="Galperin M.Y."/>
            <person name="Jogler C."/>
        </authorList>
    </citation>
    <scope>NUCLEOTIDE SEQUENCE [LARGE SCALE GENOMIC DNA]</scope>
    <source>
        <strain evidence="2 3">OJF2</strain>
    </source>
</reference>
<dbReference type="KEGG" id="agv:OJF2_43730"/>
<dbReference type="Pfam" id="PF02457">
    <property type="entry name" value="DAC"/>
    <property type="match status" value="1"/>
</dbReference>
<dbReference type="InterPro" id="IPR036888">
    <property type="entry name" value="DNA_integrity_DisA_N_sf"/>
</dbReference>
<dbReference type="OrthoDB" id="239448at2"/>
<feature type="domain" description="DAC" evidence="1">
    <location>
        <begin position="337"/>
        <end position="481"/>
    </location>
</feature>
<dbReference type="Gene3D" id="3.40.1700.10">
    <property type="entry name" value="DNA integrity scanning protein, DisA, N-terminal domain"/>
    <property type="match status" value="1"/>
</dbReference>
<dbReference type="AlphaFoldDB" id="A0A5B9W536"/>
<dbReference type="InterPro" id="IPR003390">
    <property type="entry name" value="DNA_integrity_scan_DisA_N"/>
</dbReference>
<accession>A0A5B9W536</accession>
<evidence type="ECO:0000313" key="3">
    <source>
        <dbReference type="Proteomes" id="UP000324233"/>
    </source>
</evidence>